<dbReference type="OrthoDB" id="5422293at2759"/>
<reference evidence="2" key="1">
    <citation type="submission" date="2020-01" db="EMBL/GenBank/DDBJ databases">
        <authorList>
            <consortium name="DOE Joint Genome Institute"/>
            <person name="Haridas S."/>
            <person name="Albert R."/>
            <person name="Binder M."/>
            <person name="Bloem J."/>
            <person name="Labutti K."/>
            <person name="Salamov A."/>
            <person name="Andreopoulos B."/>
            <person name="Baker S.E."/>
            <person name="Barry K."/>
            <person name="Bills G."/>
            <person name="Bluhm B.H."/>
            <person name="Cannon C."/>
            <person name="Castanera R."/>
            <person name="Culley D.E."/>
            <person name="Daum C."/>
            <person name="Ezra D."/>
            <person name="Gonzalez J.B."/>
            <person name="Henrissat B."/>
            <person name="Kuo A."/>
            <person name="Liang C."/>
            <person name="Lipzen A."/>
            <person name="Lutzoni F."/>
            <person name="Magnuson J."/>
            <person name="Mondo S."/>
            <person name="Nolan M."/>
            <person name="Ohm R."/>
            <person name="Pangilinan J."/>
            <person name="Park H.-J."/>
            <person name="Ramirez L."/>
            <person name="Alfaro M."/>
            <person name="Sun H."/>
            <person name="Tritt A."/>
            <person name="Yoshinaga Y."/>
            <person name="Zwiers L.-H."/>
            <person name="Turgeon B.G."/>
            <person name="Goodwin S.B."/>
            <person name="Spatafora J.W."/>
            <person name="Crous P.W."/>
            <person name="Grigoriev I.V."/>
        </authorList>
    </citation>
    <scope>NUCLEOTIDE SEQUENCE</scope>
    <source>
        <strain evidence="2">CBS 342.82</strain>
    </source>
</reference>
<reference evidence="2" key="3">
    <citation type="submission" date="2025-08" db="UniProtKB">
        <authorList>
            <consortium name="RefSeq"/>
        </authorList>
    </citation>
    <scope>IDENTIFICATION</scope>
    <source>
        <strain evidence="2">CBS 342.82</strain>
    </source>
</reference>
<proteinExistence type="predicted"/>
<sequence>MKIESRWAFSPPFRARFAKPLRWGTSAEPAESNELSPAPRTLIANRVNCEIFYLEREVDRDYDTPLAALYRMYEHLVLDQSIEIRNEIEHIWFMRWPVRDLPDPHDPDPERYACLACLPALLCLAFNERIRLGLPRHAPSIFSHDDLDVWRAQKRVYEEEPAWATRVPRLKATLAIPHWDNEKRDFVTLDGFEAEGACAESAAKNILILRPHIHFI</sequence>
<evidence type="ECO:0000313" key="2">
    <source>
        <dbReference type="RefSeq" id="XP_033456358.1"/>
    </source>
</evidence>
<name>A0A6J3LXF7_9PEZI</name>
<evidence type="ECO:0000313" key="1">
    <source>
        <dbReference type="Proteomes" id="UP000504637"/>
    </source>
</evidence>
<keyword evidence="2" id="KW-0238">DNA-binding</keyword>
<dbReference type="AlphaFoldDB" id="A0A6J3LXF7"/>
<keyword evidence="1" id="KW-1185">Reference proteome</keyword>
<protein>
    <submittedName>
        <fullName evidence="2">DNA-binding protein</fullName>
    </submittedName>
</protein>
<reference evidence="2" key="2">
    <citation type="submission" date="2020-04" db="EMBL/GenBank/DDBJ databases">
        <authorList>
            <consortium name="NCBI Genome Project"/>
        </authorList>
    </citation>
    <scope>NUCLEOTIDE SEQUENCE</scope>
    <source>
        <strain evidence="2">CBS 342.82</strain>
    </source>
</reference>
<dbReference type="RefSeq" id="XP_033456358.1">
    <property type="nucleotide sequence ID" value="XM_033601872.1"/>
</dbReference>
<dbReference type="GO" id="GO:0003677">
    <property type="term" value="F:DNA binding"/>
    <property type="evidence" value="ECO:0007669"/>
    <property type="project" value="UniProtKB-KW"/>
</dbReference>
<accession>A0A6J3LXF7</accession>
<organism evidence="2">
    <name type="scientific">Dissoconium aciculare CBS 342.82</name>
    <dbReference type="NCBI Taxonomy" id="1314786"/>
    <lineage>
        <taxon>Eukaryota</taxon>
        <taxon>Fungi</taxon>
        <taxon>Dikarya</taxon>
        <taxon>Ascomycota</taxon>
        <taxon>Pezizomycotina</taxon>
        <taxon>Dothideomycetes</taxon>
        <taxon>Dothideomycetidae</taxon>
        <taxon>Mycosphaerellales</taxon>
        <taxon>Dissoconiaceae</taxon>
        <taxon>Dissoconium</taxon>
    </lineage>
</organism>
<dbReference type="GeneID" id="54359672"/>
<gene>
    <name evidence="2" type="ORF">K489DRAFT_325985</name>
</gene>
<dbReference type="Proteomes" id="UP000504637">
    <property type="component" value="Unplaced"/>
</dbReference>